<proteinExistence type="predicted"/>
<protein>
    <recommendedName>
        <fullName evidence="3">SH3b domain-containing protein</fullName>
    </recommendedName>
</protein>
<dbReference type="Gene3D" id="2.30.30.40">
    <property type="entry name" value="SH3 Domains"/>
    <property type="match status" value="1"/>
</dbReference>
<sequence length="303" mass="31691">MSVFNAGLRQFWQEGLRWEVNSMARPGLAARGRDEFEATRPEYPMRYRTETAQNQRPTVPARIGAGSRPRRSSKRRDGLMLWRVLGASAAVLILGMGGLLAYNLVAPRSDTSQTAAAPTQPTPTAPVAAPAAAAATTAPKPATPAQPKRIADAGHGQSAMKVASILGAGGETAAPVAAEAGPTAADFSRPAFLEPLNDTDEETLPASAVETVAERTPPDAAAPLPAPRPVKMASADTAASDDDSATSARIRSAVTLRSGPRRSASAIGTLEGGTKVKLYSCKSWCEVSTGDKRGWVYKSSVDR</sequence>
<dbReference type="InterPro" id="IPR003646">
    <property type="entry name" value="SH3-like_bac-type"/>
</dbReference>
<evidence type="ECO:0000256" key="1">
    <source>
        <dbReference type="SAM" id="MobiDB-lite"/>
    </source>
</evidence>
<reference evidence="4" key="1">
    <citation type="submission" date="2022-12" db="EMBL/GenBank/DDBJ databases">
        <title>Reference genome sequencing for broad-spectrum identification of bacterial and archaeal isolates by mass spectrometry.</title>
        <authorList>
            <person name="Sekiguchi Y."/>
            <person name="Tourlousse D.M."/>
        </authorList>
    </citation>
    <scope>NUCLEOTIDE SEQUENCE</scope>
    <source>
        <strain evidence="4">301</strain>
    </source>
</reference>
<evidence type="ECO:0000256" key="2">
    <source>
        <dbReference type="SAM" id="Phobius"/>
    </source>
</evidence>
<dbReference type="AlphaFoldDB" id="A0A9W6CKB5"/>
<feature type="region of interest" description="Disordered" evidence="1">
    <location>
        <begin position="212"/>
        <end position="248"/>
    </location>
</feature>
<keyword evidence="2" id="KW-1133">Transmembrane helix</keyword>
<feature type="compositionally biased region" description="Low complexity" evidence="1">
    <location>
        <begin position="125"/>
        <end position="147"/>
    </location>
</feature>
<comment type="caution">
    <text evidence="4">The sequence shown here is derived from an EMBL/GenBank/DDBJ whole genome shotgun (WGS) entry which is preliminary data.</text>
</comment>
<feature type="region of interest" description="Disordered" evidence="1">
    <location>
        <begin position="113"/>
        <end position="156"/>
    </location>
</feature>
<keyword evidence="2" id="KW-0472">Membrane</keyword>
<dbReference type="Pfam" id="PF08239">
    <property type="entry name" value="SH3_3"/>
    <property type="match status" value="1"/>
</dbReference>
<keyword evidence="2" id="KW-0812">Transmembrane</keyword>
<dbReference type="Proteomes" id="UP001144397">
    <property type="component" value="Unassembled WGS sequence"/>
</dbReference>
<feature type="region of interest" description="Disordered" evidence="1">
    <location>
        <begin position="51"/>
        <end position="75"/>
    </location>
</feature>
<feature type="domain" description="SH3b" evidence="3">
    <location>
        <begin position="252"/>
        <end position="301"/>
    </location>
</feature>
<accession>A0A9W6CKB5</accession>
<name>A0A9W6CKB5_XANFL</name>
<dbReference type="EMBL" id="BSDO01000002">
    <property type="protein sequence ID" value="GLI21970.1"/>
    <property type="molecule type" value="Genomic_DNA"/>
</dbReference>
<evidence type="ECO:0000259" key="3">
    <source>
        <dbReference type="Pfam" id="PF08239"/>
    </source>
</evidence>
<gene>
    <name evidence="4" type="ORF">XFLAVUS301_16440</name>
</gene>
<organism evidence="4 5">
    <name type="scientific">Xanthobacter flavus</name>
    <dbReference type="NCBI Taxonomy" id="281"/>
    <lineage>
        <taxon>Bacteria</taxon>
        <taxon>Pseudomonadati</taxon>
        <taxon>Pseudomonadota</taxon>
        <taxon>Alphaproteobacteria</taxon>
        <taxon>Hyphomicrobiales</taxon>
        <taxon>Xanthobacteraceae</taxon>
        <taxon>Xanthobacter</taxon>
    </lineage>
</organism>
<evidence type="ECO:0000313" key="5">
    <source>
        <dbReference type="Proteomes" id="UP001144397"/>
    </source>
</evidence>
<feature type="transmembrane region" description="Helical" evidence="2">
    <location>
        <begin position="80"/>
        <end position="102"/>
    </location>
</feature>
<evidence type="ECO:0000313" key="4">
    <source>
        <dbReference type="EMBL" id="GLI21970.1"/>
    </source>
</evidence>